<evidence type="ECO:0000313" key="1">
    <source>
        <dbReference type="EMBL" id="CAE2222504.1"/>
    </source>
</evidence>
<dbReference type="AlphaFoldDB" id="A0A7S4MHD0"/>
<gene>
    <name evidence="1" type="ORF">VSP0166_LOCUS9706</name>
</gene>
<name>A0A7S4MHD0_9EUKA</name>
<dbReference type="EMBL" id="HBKP01013657">
    <property type="protein sequence ID" value="CAE2222504.1"/>
    <property type="molecule type" value="Transcribed_RNA"/>
</dbReference>
<proteinExistence type="predicted"/>
<reference evidence="1" key="1">
    <citation type="submission" date="2021-01" db="EMBL/GenBank/DDBJ databases">
        <authorList>
            <person name="Corre E."/>
            <person name="Pelletier E."/>
            <person name="Niang G."/>
            <person name="Scheremetjew M."/>
            <person name="Finn R."/>
            <person name="Kale V."/>
            <person name="Holt S."/>
            <person name="Cochrane G."/>
            <person name="Meng A."/>
            <person name="Brown T."/>
            <person name="Cohen L."/>
        </authorList>
    </citation>
    <scope>NUCLEOTIDE SEQUENCE</scope>
    <source>
        <strain evidence="1">DIVA3 518/3/11/1/6</strain>
    </source>
</reference>
<organism evidence="1">
    <name type="scientific">Vannella robusta</name>
    <dbReference type="NCBI Taxonomy" id="1487602"/>
    <lineage>
        <taxon>Eukaryota</taxon>
        <taxon>Amoebozoa</taxon>
        <taxon>Discosea</taxon>
        <taxon>Flabellinia</taxon>
        <taxon>Vannellidae</taxon>
        <taxon>Vannella</taxon>
    </lineage>
</organism>
<sequence length="99" mass="11353">MLGNLLRVVFSVFMKSGGPEAIERNIVNKLANNEAFQRVVVSTNRLVDDNRKKVINKLQNTRTFTAMSERGSPRDFVKEFAQAYKEEIKKEFSNGTKKK</sequence>
<accession>A0A7S4MHD0</accession>
<protein>
    <submittedName>
        <fullName evidence="1">Uncharacterized protein</fullName>
    </submittedName>
</protein>